<dbReference type="SUPFAM" id="SSF103473">
    <property type="entry name" value="MFS general substrate transporter"/>
    <property type="match status" value="1"/>
</dbReference>
<dbReference type="InterPro" id="IPR005829">
    <property type="entry name" value="Sugar_transporter_CS"/>
</dbReference>
<evidence type="ECO:0000256" key="1">
    <source>
        <dbReference type="ARBA" id="ARBA00004141"/>
    </source>
</evidence>
<feature type="transmembrane region" description="Helical" evidence="8">
    <location>
        <begin position="420"/>
        <end position="441"/>
    </location>
</feature>
<keyword evidence="3 7" id="KW-0813">Transport</keyword>
<dbReference type="Pfam" id="PF00083">
    <property type="entry name" value="Sugar_tr"/>
    <property type="match status" value="1"/>
</dbReference>
<feature type="transmembrane region" description="Helical" evidence="8">
    <location>
        <begin position="134"/>
        <end position="155"/>
    </location>
</feature>
<dbReference type="PROSITE" id="PS50850">
    <property type="entry name" value="MFS"/>
    <property type="match status" value="1"/>
</dbReference>
<dbReference type="Proteomes" id="UP000019478">
    <property type="component" value="Unassembled WGS sequence"/>
</dbReference>
<keyword evidence="5 8" id="KW-1133">Transmembrane helix</keyword>
<evidence type="ECO:0000256" key="5">
    <source>
        <dbReference type="ARBA" id="ARBA00022989"/>
    </source>
</evidence>
<dbReference type="eggNOG" id="KOG0254">
    <property type="taxonomic scope" value="Eukaryota"/>
</dbReference>
<keyword evidence="4 8" id="KW-0812">Transmembrane</keyword>
<dbReference type="PANTHER" id="PTHR48022:SF2">
    <property type="entry name" value="PLASTIDIC GLUCOSE TRANSPORTER 4"/>
    <property type="match status" value="1"/>
</dbReference>
<gene>
    <name evidence="10" type="ORF">A1O3_06690</name>
</gene>
<dbReference type="InterPro" id="IPR003663">
    <property type="entry name" value="Sugar/inositol_transpt"/>
</dbReference>
<evidence type="ECO:0000313" key="11">
    <source>
        <dbReference type="Proteomes" id="UP000019478"/>
    </source>
</evidence>
<name>W9YKU8_9EURO</name>
<evidence type="ECO:0000313" key="10">
    <source>
        <dbReference type="EMBL" id="EXJ82874.1"/>
    </source>
</evidence>
<evidence type="ECO:0000259" key="9">
    <source>
        <dbReference type="PROSITE" id="PS50850"/>
    </source>
</evidence>
<protein>
    <recommendedName>
        <fullName evidence="9">Major facilitator superfamily (MFS) profile domain-containing protein</fullName>
    </recommendedName>
</protein>
<feature type="domain" description="Major facilitator superfamily (MFS) profile" evidence="9">
    <location>
        <begin position="9"/>
        <end position="445"/>
    </location>
</feature>
<feature type="transmembrane region" description="Helical" evidence="8">
    <location>
        <begin position="358"/>
        <end position="380"/>
    </location>
</feature>
<proteinExistence type="inferred from homology"/>
<feature type="transmembrane region" description="Helical" evidence="8">
    <location>
        <begin position="77"/>
        <end position="95"/>
    </location>
</feature>
<feature type="transmembrane region" description="Helical" evidence="8">
    <location>
        <begin position="167"/>
        <end position="190"/>
    </location>
</feature>
<dbReference type="NCBIfam" id="TIGR00879">
    <property type="entry name" value="SP"/>
    <property type="match status" value="1"/>
</dbReference>
<organism evidence="10 11">
    <name type="scientific">Capronia epimyces CBS 606.96</name>
    <dbReference type="NCBI Taxonomy" id="1182542"/>
    <lineage>
        <taxon>Eukaryota</taxon>
        <taxon>Fungi</taxon>
        <taxon>Dikarya</taxon>
        <taxon>Ascomycota</taxon>
        <taxon>Pezizomycotina</taxon>
        <taxon>Eurotiomycetes</taxon>
        <taxon>Chaetothyriomycetidae</taxon>
        <taxon>Chaetothyriales</taxon>
        <taxon>Herpotrichiellaceae</taxon>
        <taxon>Capronia</taxon>
    </lineage>
</organism>
<dbReference type="EMBL" id="AMGY01000005">
    <property type="protein sequence ID" value="EXJ82874.1"/>
    <property type="molecule type" value="Genomic_DNA"/>
</dbReference>
<dbReference type="InterPro" id="IPR036259">
    <property type="entry name" value="MFS_trans_sf"/>
</dbReference>
<dbReference type="GO" id="GO:0016020">
    <property type="term" value="C:membrane"/>
    <property type="evidence" value="ECO:0007669"/>
    <property type="project" value="UniProtKB-SubCell"/>
</dbReference>
<comment type="caution">
    <text evidence="10">The sequence shown here is derived from an EMBL/GenBank/DDBJ whole genome shotgun (WGS) entry which is preliminary data.</text>
</comment>
<dbReference type="PROSITE" id="PS00217">
    <property type="entry name" value="SUGAR_TRANSPORT_2"/>
    <property type="match status" value="1"/>
</dbReference>
<dbReference type="HOGENOM" id="CLU_001265_30_13_1"/>
<evidence type="ECO:0000256" key="6">
    <source>
        <dbReference type="ARBA" id="ARBA00023136"/>
    </source>
</evidence>
<feature type="transmembrane region" description="Helical" evidence="8">
    <location>
        <begin position="44"/>
        <end position="65"/>
    </location>
</feature>
<evidence type="ECO:0000256" key="3">
    <source>
        <dbReference type="ARBA" id="ARBA00022448"/>
    </source>
</evidence>
<feature type="transmembrane region" description="Helical" evidence="8">
    <location>
        <begin position="323"/>
        <end position="346"/>
    </location>
</feature>
<dbReference type="InterPro" id="IPR020846">
    <property type="entry name" value="MFS_dom"/>
</dbReference>
<feature type="transmembrane region" description="Helical" evidence="8">
    <location>
        <begin position="101"/>
        <end position="122"/>
    </location>
</feature>
<dbReference type="OrthoDB" id="4158877at2759"/>
<comment type="subcellular location">
    <subcellularLocation>
        <location evidence="1">Membrane</location>
        <topology evidence="1">Multi-pass membrane protein</topology>
    </subcellularLocation>
</comment>
<keyword evidence="6 8" id="KW-0472">Membrane</keyword>
<dbReference type="RefSeq" id="XP_007734997.1">
    <property type="nucleotide sequence ID" value="XM_007736807.1"/>
</dbReference>
<reference evidence="10 11" key="1">
    <citation type="submission" date="2013-03" db="EMBL/GenBank/DDBJ databases">
        <title>The Genome Sequence of Capronia epimyces CBS 606.96.</title>
        <authorList>
            <consortium name="The Broad Institute Genomics Platform"/>
            <person name="Cuomo C."/>
            <person name="de Hoog S."/>
            <person name="Gorbushina A."/>
            <person name="Walker B."/>
            <person name="Young S.K."/>
            <person name="Zeng Q."/>
            <person name="Gargeya S."/>
            <person name="Fitzgerald M."/>
            <person name="Haas B."/>
            <person name="Abouelleil A."/>
            <person name="Allen A.W."/>
            <person name="Alvarado L."/>
            <person name="Arachchi H.M."/>
            <person name="Berlin A.M."/>
            <person name="Chapman S.B."/>
            <person name="Gainer-Dewar J."/>
            <person name="Goldberg J."/>
            <person name="Griggs A."/>
            <person name="Gujja S."/>
            <person name="Hansen M."/>
            <person name="Howarth C."/>
            <person name="Imamovic A."/>
            <person name="Ireland A."/>
            <person name="Larimer J."/>
            <person name="McCowan C."/>
            <person name="Murphy C."/>
            <person name="Pearson M."/>
            <person name="Poon T.W."/>
            <person name="Priest M."/>
            <person name="Roberts A."/>
            <person name="Saif S."/>
            <person name="Shea T."/>
            <person name="Sisk P."/>
            <person name="Sykes S."/>
            <person name="Wortman J."/>
            <person name="Nusbaum C."/>
            <person name="Birren B."/>
        </authorList>
    </citation>
    <scope>NUCLEOTIDE SEQUENCE [LARGE SCALE GENOMIC DNA]</scope>
    <source>
        <strain evidence="10 11">CBS 606.96</strain>
    </source>
</reference>
<accession>W9YKU8</accession>
<dbReference type="FunFam" id="1.20.1250.20:FF:000134">
    <property type="entry name" value="MFS sugar transporter protein"/>
    <property type="match status" value="1"/>
</dbReference>
<dbReference type="GeneID" id="19170797"/>
<evidence type="ECO:0000256" key="4">
    <source>
        <dbReference type="ARBA" id="ARBA00022692"/>
    </source>
</evidence>
<evidence type="ECO:0000256" key="8">
    <source>
        <dbReference type="SAM" id="Phobius"/>
    </source>
</evidence>
<dbReference type="PANTHER" id="PTHR48022">
    <property type="entry name" value="PLASTIDIC GLUCOSE TRANSPORTER 4"/>
    <property type="match status" value="1"/>
</dbReference>
<dbReference type="AlphaFoldDB" id="W9YKU8"/>
<evidence type="ECO:0000256" key="7">
    <source>
        <dbReference type="RuleBase" id="RU003346"/>
    </source>
</evidence>
<sequence length="487" mass="53094">MGKGYNWMCAAIAGSGSVLYGYDAAVIAGTFSQEGFLEYFKPSSTVLGAIGSCYFAGLIVGLFFVGLLADRFGRKRTIQIGGVIGLIGAIFQTAAQEVGLFFAGRVVAGIASGIMLTTVNVYQAEIAPPHLRGTMVAFQIVTLNFAGTLASWIGFACNFSSSASFSWRFPIAMQCVPAILLIIGCFFIPFSPRWLISKDRHAEAQAVLQRLHDDHEDPTFWEKEYLQISAQLAVEQKEKADASWHHILSNPKELRRVATAVASMTSVQCVGAQTIQVFQSVFYAGLGYTTRRSLLMTGVFGICNMTGGSVNLILIDRLGRRKLFLSGLFILSVCLGIFAAATAKFAQTSDPVWGRTGIAFIMVYIFFFGCTFAASPYAYAAEVLPTKIRANGMAVALFVANAITLTFSQTAPIALDKIGWKFDLVFIACNVFFFPIIFFFFPETKGLTLEEINHAFGEKVEFELQDISDEQADAAKIHVDVAQVERA</sequence>
<dbReference type="InterPro" id="IPR005828">
    <property type="entry name" value="MFS_sugar_transport-like"/>
</dbReference>
<comment type="similarity">
    <text evidence="2 7">Belongs to the major facilitator superfamily. Sugar transporter (TC 2.A.1.1) family.</text>
</comment>
<evidence type="ECO:0000256" key="2">
    <source>
        <dbReference type="ARBA" id="ARBA00010992"/>
    </source>
</evidence>
<dbReference type="PRINTS" id="PR00171">
    <property type="entry name" value="SUGRTRNSPORT"/>
</dbReference>
<feature type="transmembrane region" description="Helical" evidence="8">
    <location>
        <begin position="392"/>
        <end position="414"/>
    </location>
</feature>
<dbReference type="GO" id="GO:0005351">
    <property type="term" value="F:carbohydrate:proton symporter activity"/>
    <property type="evidence" value="ECO:0007669"/>
    <property type="project" value="TreeGrafter"/>
</dbReference>
<dbReference type="PROSITE" id="PS00216">
    <property type="entry name" value="SUGAR_TRANSPORT_1"/>
    <property type="match status" value="1"/>
</dbReference>
<dbReference type="InterPro" id="IPR050360">
    <property type="entry name" value="MFS_Sugar_Transporters"/>
</dbReference>
<dbReference type="Gene3D" id="1.20.1250.20">
    <property type="entry name" value="MFS general substrate transporter like domains"/>
    <property type="match status" value="1"/>
</dbReference>
<keyword evidence="11" id="KW-1185">Reference proteome</keyword>